<dbReference type="CDD" id="cd03860">
    <property type="entry name" value="M14_CP_A-B_like"/>
    <property type="match status" value="1"/>
</dbReference>
<evidence type="ECO:0000256" key="7">
    <source>
        <dbReference type="ARBA" id="ARBA00022723"/>
    </source>
</evidence>
<evidence type="ECO:0000256" key="5">
    <source>
        <dbReference type="ARBA" id="ARBA00022525"/>
    </source>
</evidence>
<keyword evidence="10" id="KW-1015">Disulfide bond</keyword>
<evidence type="ECO:0000256" key="11">
    <source>
        <dbReference type="ARBA" id="ARBA00023316"/>
    </source>
</evidence>
<dbReference type="PANTHER" id="PTHR11705">
    <property type="entry name" value="PROTEASE FAMILY M14 CARBOXYPEPTIDASE A,B"/>
    <property type="match status" value="1"/>
</dbReference>
<evidence type="ECO:0000256" key="9">
    <source>
        <dbReference type="ARBA" id="ARBA00022833"/>
    </source>
</evidence>
<dbReference type="Proteomes" id="UP000236621">
    <property type="component" value="Unassembled WGS sequence"/>
</dbReference>
<evidence type="ECO:0000256" key="14">
    <source>
        <dbReference type="ARBA" id="ARBA00026213"/>
    </source>
</evidence>
<dbReference type="GO" id="GO:0071555">
    <property type="term" value="P:cell wall organization"/>
    <property type="evidence" value="ECO:0007669"/>
    <property type="project" value="UniProtKB-KW"/>
</dbReference>
<dbReference type="GO" id="GO:0005576">
    <property type="term" value="C:extracellular region"/>
    <property type="evidence" value="ECO:0007669"/>
    <property type="project" value="UniProtKB-SubCell"/>
</dbReference>
<evidence type="ECO:0000256" key="10">
    <source>
        <dbReference type="ARBA" id="ARBA00023157"/>
    </source>
</evidence>
<keyword evidence="19" id="KW-0378">Hydrolase</keyword>
<keyword evidence="19" id="KW-0121">Carboxypeptidase</keyword>
<evidence type="ECO:0000259" key="18">
    <source>
        <dbReference type="PROSITE" id="PS52035"/>
    </source>
</evidence>
<proteinExistence type="inferred from homology"/>
<evidence type="ECO:0000256" key="4">
    <source>
        <dbReference type="ARBA" id="ARBA00005988"/>
    </source>
</evidence>
<evidence type="ECO:0000313" key="20">
    <source>
        <dbReference type="Proteomes" id="UP000236621"/>
    </source>
</evidence>
<gene>
    <name evidence="19" type="ORF">TCAP_02055</name>
</gene>
<dbReference type="Pfam" id="PF00246">
    <property type="entry name" value="Peptidase_M14"/>
    <property type="match status" value="1"/>
</dbReference>
<feature type="region of interest" description="Disordered" evidence="16">
    <location>
        <begin position="516"/>
        <end position="542"/>
    </location>
</feature>
<sequence length="542" mass="59958">MKLRAAGLLLLHAADGAGIGSSCGSAPSSPSTSTNTNGADVRLFPFLTKLRDGAVEFFFGRHPAKAADPPVIPSNLRAKYTNELVLRFNVTTADEEAALAEAASRLFLDVWAFTGDYVDIRLHADEVAPLLGLLPQSLRAAQSTLISDLAAAVYQSLPSHGDRETMPSGPGDNLFFQDYRPLPVIVRWMRLLEAMFPSYVKYITVGKSFEARDIPALRVGVPALADPDAPRKTIVVTGGLHAREWISTSTVNYLAWSFITSFGKERMITKLLGEFDIVFIPVANPDGVEHTWQVDRLWRKSRQQTNIRFCRGLDLDHAFGYGWDGSHAQSDPCSESYGGEQPFQAVEAMQLATWARNETLNNVQFVGLLDLHSYSQQILFPYSFSCSADPPNLENLQEVAAGIAKAIRISDGESYSVTSACEGAVAAEEARRDKLWSRVESGGGSAIDWFYHEMRAHFSYQIKLRDTGSYGFLLPKEQIIPTGEEMFKAMKYFGDYLLGNNGIEKVRASEAEDGMDGFEFGATEDEDGMTSGQELRRRRMRR</sequence>
<dbReference type="PROSITE" id="PS52035">
    <property type="entry name" value="PEPTIDASE_M14"/>
    <property type="match status" value="1"/>
</dbReference>
<comment type="caution">
    <text evidence="19">The sequence shown here is derived from an EMBL/GenBank/DDBJ whole genome shotgun (WGS) entry which is preliminary data.</text>
</comment>
<evidence type="ECO:0000256" key="8">
    <source>
        <dbReference type="ARBA" id="ARBA00022729"/>
    </source>
</evidence>
<organism evidence="19 20">
    <name type="scientific">Tolypocladium capitatum</name>
    <dbReference type="NCBI Taxonomy" id="45235"/>
    <lineage>
        <taxon>Eukaryota</taxon>
        <taxon>Fungi</taxon>
        <taxon>Dikarya</taxon>
        <taxon>Ascomycota</taxon>
        <taxon>Pezizomycotina</taxon>
        <taxon>Sordariomycetes</taxon>
        <taxon>Hypocreomycetidae</taxon>
        <taxon>Hypocreales</taxon>
        <taxon>Ophiocordycipitaceae</taxon>
        <taxon>Tolypocladium</taxon>
    </lineage>
</organism>
<dbReference type="AlphaFoldDB" id="A0A2K3QKH1"/>
<evidence type="ECO:0000256" key="2">
    <source>
        <dbReference type="ARBA" id="ARBA00004116"/>
    </source>
</evidence>
<evidence type="ECO:0000313" key="19">
    <source>
        <dbReference type="EMBL" id="PNY28028.1"/>
    </source>
</evidence>
<accession>A0A2K3QKH1</accession>
<keyword evidence="8 17" id="KW-0732">Signal</keyword>
<dbReference type="OrthoDB" id="3626597at2759"/>
<keyword evidence="6" id="KW-0926">Vacuole</keyword>
<dbReference type="EMBL" id="NRSZ01000315">
    <property type="protein sequence ID" value="PNY28028.1"/>
    <property type="molecule type" value="Genomic_DNA"/>
</dbReference>
<keyword evidence="19" id="KW-0645">Protease</keyword>
<name>A0A2K3QKH1_9HYPO</name>
<evidence type="ECO:0000256" key="13">
    <source>
        <dbReference type="ARBA" id="ARBA00026187"/>
    </source>
</evidence>
<comment type="similarity">
    <text evidence="4 15">Belongs to the peptidase M14 family.</text>
</comment>
<reference evidence="19 20" key="1">
    <citation type="submission" date="2017-08" db="EMBL/GenBank/DDBJ databases">
        <title>Harnessing the power of phylogenomics to disentangle the directionality and signatures of interkingdom host jumping in the parasitic fungal genus Tolypocladium.</title>
        <authorList>
            <person name="Quandt C.A."/>
            <person name="Patterson W."/>
            <person name="Spatafora J.W."/>
        </authorList>
    </citation>
    <scope>NUCLEOTIDE SEQUENCE [LARGE SCALE GENOMIC DNA]</scope>
    <source>
        <strain evidence="19 20">CBS 113982</strain>
    </source>
</reference>
<evidence type="ECO:0000256" key="6">
    <source>
        <dbReference type="ARBA" id="ARBA00022554"/>
    </source>
</evidence>
<protein>
    <recommendedName>
        <fullName evidence="13">Inactive metallocarboxypeptidase ECM14</fullName>
    </recommendedName>
    <alternativeName>
        <fullName evidence="14">Inactive metallocarboxypeptidase ecm14</fullName>
    </alternativeName>
</protein>
<feature type="signal peptide" evidence="17">
    <location>
        <begin position="1"/>
        <end position="16"/>
    </location>
</feature>
<feature type="compositionally biased region" description="Acidic residues" evidence="16">
    <location>
        <begin position="516"/>
        <end position="528"/>
    </location>
</feature>
<dbReference type="InterPro" id="IPR000834">
    <property type="entry name" value="Peptidase_M14"/>
</dbReference>
<dbReference type="GO" id="GO:0005773">
    <property type="term" value="C:vacuole"/>
    <property type="evidence" value="ECO:0007669"/>
    <property type="project" value="UniProtKB-SubCell"/>
</dbReference>
<dbReference type="FunFam" id="3.40.630.10:FF:000060">
    <property type="entry name" value="Putative metallocarboxypeptidase ecm14"/>
    <property type="match status" value="1"/>
</dbReference>
<comment type="caution">
    <text evidence="15">Lacks conserved residue(s) required for the propagation of feature annotation.</text>
</comment>
<dbReference type="PANTHER" id="PTHR11705:SF147">
    <property type="entry name" value="INACTIVE METALLOCARBOXYPEPTIDASE ECM14"/>
    <property type="match status" value="1"/>
</dbReference>
<comment type="function">
    <text evidence="12">Inactive carboxypeptidase that may play a role in cell wall organization and biogenesis.</text>
</comment>
<dbReference type="Gene3D" id="3.40.630.10">
    <property type="entry name" value="Zn peptidases"/>
    <property type="match status" value="1"/>
</dbReference>
<dbReference type="SUPFAM" id="SSF53187">
    <property type="entry name" value="Zn-dependent exopeptidases"/>
    <property type="match status" value="1"/>
</dbReference>
<evidence type="ECO:0000256" key="12">
    <source>
        <dbReference type="ARBA" id="ARBA00025210"/>
    </source>
</evidence>
<dbReference type="GO" id="GO:0004181">
    <property type="term" value="F:metallocarboxypeptidase activity"/>
    <property type="evidence" value="ECO:0007669"/>
    <property type="project" value="InterPro"/>
</dbReference>
<dbReference type="GO" id="GO:0008270">
    <property type="term" value="F:zinc ion binding"/>
    <property type="evidence" value="ECO:0007669"/>
    <property type="project" value="InterPro"/>
</dbReference>
<comment type="cofactor">
    <cofactor evidence="1">
        <name>Zn(2+)</name>
        <dbReference type="ChEBI" id="CHEBI:29105"/>
    </cofactor>
</comment>
<keyword evidence="11" id="KW-0961">Cell wall biogenesis/degradation</keyword>
<evidence type="ECO:0000256" key="16">
    <source>
        <dbReference type="SAM" id="MobiDB-lite"/>
    </source>
</evidence>
<dbReference type="PRINTS" id="PR00765">
    <property type="entry name" value="CRBOXYPTASEA"/>
</dbReference>
<feature type="domain" description="Peptidase M14" evidence="18">
    <location>
        <begin position="178"/>
        <end position="497"/>
    </location>
</feature>
<evidence type="ECO:0000256" key="15">
    <source>
        <dbReference type="PROSITE-ProRule" id="PRU01379"/>
    </source>
</evidence>
<keyword evidence="7" id="KW-0479">Metal-binding</keyword>
<dbReference type="PROSITE" id="PS00132">
    <property type="entry name" value="CARBOXYPEPT_ZN_1"/>
    <property type="match status" value="1"/>
</dbReference>
<keyword evidence="9" id="KW-0862">Zinc</keyword>
<dbReference type="GO" id="GO:0006508">
    <property type="term" value="P:proteolysis"/>
    <property type="evidence" value="ECO:0007669"/>
    <property type="project" value="InterPro"/>
</dbReference>
<evidence type="ECO:0000256" key="3">
    <source>
        <dbReference type="ARBA" id="ARBA00004613"/>
    </source>
</evidence>
<keyword evidence="20" id="KW-1185">Reference proteome</keyword>
<dbReference type="InterPro" id="IPR057246">
    <property type="entry name" value="CARBOXYPEPT_ZN_1"/>
</dbReference>
<comment type="subcellular location">
    <subcellularLocation>
        <location evidence="3">Secreted</location>
    </subcellularLocation>
    <subcellularLocation>
        <location evidence="2">Vacuole</location>
    </subcellularLocation>
</comment>
<dbReference type="SMART" id="SM00631">
    <property type="entry name" value="Zn_pept"/>
    <property type="match status" value="1"/>
</dbReference>
<dbReference type="STRING" id="45235.A0A2K3QKH1"/>
<evidence type="ECO:0000256" key="1">
    <source>
        <dbReference type="ARBA" id="ARBA00001947"/>
    </source>
</evidence>
<evidence type="ECO:0000256" key="17">
    <source>
        <dbReference type="SAM" id="SignalP"/>
    </source>
</evidence>
<keyword evidence="5" id="KW-0964">Secreted</keyword>
<feature type="chain" id="PRO_5014373427" description="Inactive metallocarboxypeptidase ECM14" evidence="17">
    <location>
        <begin position="17"/>
        <end position="542"/>
    </location>
</feature>